<feature type="non-terminal residue" evidence="1">
    <location>
        <position position="56"/>
    </location>
</feature>
<proteinExistence type="predicted"/>
<sequence>MKVKGDEHPFKFGSCSFQILLSVRNGQDRRPVQTGGSVTAALAERRFCDRRPTQGG</sequence>
<accession>A0AA38C8V5</accession>
<gene>
    <name evidence="1" type="ORF">KI387_038219</name>
</gene>
<protein>
    <submittedName>
        <fullName evidence="1">Uncharacterized protein</fullName>
    </submittedName>
</protein>
<evidence type="ECO:0000313" key="2">
    <source>
        <dbReference type="Proteomes" id="UP000824469"/>
    </source>
</evidence>
<organism evidence="1 2">
    <name type="scientific">Taxus chinensis</name>
    <name type="common">Chinese yew</name>
    <name type="synonym">Taxus wallichiana var. chinensis</name>
    <dbReference type="NCBI Taxonomy" id="29808"/>
    <lineage>
        <taxon>Eukaryota</taxon>
        <taxon>Viridiplantae</taxon>
        <taxon>Streptophyta</taxon>
        <taxon>Embryophyta</taxon>
        <taxon>Tracheophyta</taxon>
        <taxon>Spermatophyta</taxon>
        <taxon>Pinopsida</taxon>
        <taxon>Pinidae</taxon>
        <taxon>Conifers II</taxon>
        <taxon>Cupressales</taxon>
        <taxon>Taxaceae</taxon>
        <taxon>Taxus</taxon>
    </lineage>
</organism>
<reference evidence="1 2" key="1">
    <citation type="journal article" date="2021" name="Nat. Plants">
        <title>The Taxus genome provides insights into paclitaxel biosynthesis.</title>
        <authorList>
            <person name="Xiong X."/>
            <person name="Gou J."/>
            <person name="Liao Q."/>
            <person name="Li Y."/>
            <person name="Zhou Q."/>
            <person name="Bi G."/>
            <person name="Li C."/>
            <person name="Du R."/>
            <person name="Wang X."/>
            <person name="Sun T."/>
            <person name="Guo L."/>
            <person name="Liang H."/>
            <person name="Lu P."/>
            <person name="Wu Y."/>
            <person name="Zhang Z."/>
            <person name="Ro D.K."/>
            <person name="Shang Y."/>
            <person name="Huang S."/>
            <person name="Yan J."/>
        </authorList>
    </citation>
    <scope>NUCLEOTIDE SEQUENCE [LARGE SCALE GENOMIC DNA]</scope>
    <source>
        <strain evidence="1">Ta-2019</strain>
    </source>
</reference>
<evidence type="ECO:0000313" key="1">
    <source>
        <dbReference type="EMBL" id="KAH9294631.1"/>
    </source>
</evidence>
<name>A0AA38C8V5_TAXCH</name>
<dbReference type="Proteomes" id="UP000824469">
    <property type="component" value="Unassembled WGS sequence"/>
</dbReference>
<comment type="caution">
    <text evidence="1">The sequence shown here is derived from an EMBL/GenBank/DDBJ whole genome shotgun (WGS) entry which is preliminary data.</text>
</comment>
<dbReference type="EMBL" id="JAHRHJ020000011">
    <property type="protein sequence ID" value="KAH9294631.1"/>
    <property type="molecule type" value="Genomic_DNA"/>
</dbReference>
<keyword evidence="2" id="KW-1185">Reference proteome</keyword>
<dbReference type="AlphaFoldDB" id="A0AA38C8V5"/>